<dbReference type="PANTHER" id="PTHR11113">
    <property type="entry name" value="N-ACETYLGLUCOSAMINE-6-PHOSPHATE DEACETYLASE"/>
    <property type="match status" value="1"/>
</dbReference>
<dbReference type="Proteomes" id="UP000033918">
    <property type="component" value="Unassembled WGS sequence"/>
</dbReference>
<feature type="domain" description="Amidohydrolase 3" evidence="2">
    <location>
        <begin position="414"/>
        <end position="461"/>
    </location>
</feature>
<accession>A0A0G0UN04</accession>
<dbReference type="Gene3D" id="3.20.20.140">
    <property type="entry name" value="Metal-dependent hydrolases"/>
    <property type="match status" value="2"/>
</dbReference>
<dbReference type="GO" id="GO:0016810">
    <property type="term" value="F:hydrolase activity, acting on carbon-nitrogen (but not peptide) bonds"/>
    <property type="evidence" value="ECO:0007669"/>
    <property type="project" value="InterPro"/>
</dbReference>
<dbReference type="EMBL" id="LCAK01000003">
    <property type="protein sequence ID" value="KKR88906.1"/>
    <property type="molecule type" value="Genomic_DNA"/>
</dbReference>
<evidence type="ECO:0000313" key="3">
    <source>
        <dbReference type="EMBL" id="KKR88906.1"/>
    </source>
</evidence>
<dbReference type="Pfam" id="PF07969">
    <property type="entry name" value="Amidohydro_3"/>
    <property type="match status" value="1"/>
</dbReference>
<dbReference type="Gene3D" id="2.30.40.10">
    <property type="entry name" value="Urease, subunit C, domain 1"/>
    <property type="match status" value="2"/>
</dbReference>
<name>A0A0G0UN04_9BACT</name>
<proteinExistence type="predicted"/>
<evidence type="ECO:0000259" key="2">
    <source>
        <dbReference type="Pfam" id="PF07969"/>
    </source>
</evidence>
<keyword evidence="1" id="KW-0378">Hydrolase</keyword>
<dbReference type="InterPro" id="IPR013108">
    <property type="entry name" value="Amidohydro_3"/>
</dbReference>
<dbReference type="AlphaFoldDB" id="A0A0G0UN04"/>
<evidence type="ECO:0000313" key="4">
    <source>
        <dbReference type="Proteomes" id="UP000033918"/>
    </source>
</evidence>
<dbReference type="SUPFAM" id="SSF51338">
    <property type="entry name" value="Composite domain of metallo-dependent hydrolases"/>
    <property type="match status" value="1"/>
</dbReference>
<dbReference type="InterPro" id="IPR011059">
    <property type="entry name" value="Metal-dep_hydrolase_composite"/>
</dbReference>
<reference evidence="3 4" key="1">
    <citation type="journal article" date="2015" name="Nature">
        <title>rRNA introns, odd ribosomes, and small enigmatic genomes across a large radiation of phyla.</title>
        <authorList>
            <person name="Brown C.T."/>
            <person name="Hug L.A."/>
            <person name="Thomas B.C."/>
            <person name="Sharon I."/>
            <person name="Castelle C.J."/>
            <person name="Singh A."/>
            <person name="Wilkins M.J."/>
            <person name="Williams K.H."/>
            <person name="Banfield J.F."/>
        </authorList>
    </citation>
    <scope>NUCLEOTIDE SEQUENCE [LARGE SCALE GENOMIC DNA]</scope>
</reference>
<protein>
    <submittedName>
        <fullName evidence="3">D-aminoacylase (Aspartate, glutamate ETC)</fullName>
    </submittedName>
</protein>
<comment type="caution">
    <text evidence="3">The sequence shown here is derived from an EMBL/GenBank/DDBJ whole genome shotgun (WGS) entry which is preliminary data.</text>
</comment>
<evidence type="ECO:0000256" key="1">
    <source>
        <dbReference type="ARBA" id="ARBA00022801"/>
    </source>
</evidence>
<dbReference type="InterPro" id="IPR032466">
    <property type="entry name" value="Metal_Hydrolase"/>
</dbReference>
<gene>
    <name evidence="3" type="ORF">UU38_C0003G0158</name>
</gene>
<organism evidence="3 4">
    <name type="scientific">Candidatus Wolfebacteria bacterium GW2011_GWB1_41_12</name>
    <dbReference type="NCBI Taxonomy" id="1619006"/>
    <lineage>
        <taxon>Bacteria</taxon>
        <taxon>Candidatus Wolfeibacteriota</taxon>
    </lineage>
</organism>
<dbReference type="SUPFAM" id="SSF51556">
    <property type="entry name" value="Metallo-dependent hydrolases"/>
    <property type="match status" value="1"/>
</dbReference>
<sequence length="488" mass="54475">MATVLIKNVQLLDGTGRPAFKSDVLVKNNIISAIDSAINYQADETIDGMGRYLAPGFIDVNNRADRYLDIFSEPSQKKFLLQGVTAIIGGQGGISLAPLLYGSLQSIRSFADTKKINVDWHSFGEFLNVIKKRPLGINFGSLAGYNTAHRALLGEPTARNLTPNESKVLSLILKSALQEGALGISINLNDSLISQISYFELKKTAELAAKNKKIFTVDLKDKKKELPDSVKKLVYLARETGSRILINDFLPFNGLEKEYNQAVKLIEENSASSDIYFNLFPCEENIDVISTYLPDWMKEANQKLTLENINNADLKKKIIKSFPLFQAKKMIIINAPIQPILIGQSLREFSLNRNLDDKEGLLELMKITKLKAEISFKDIDLKTATETLTREQTLIASSATAKVDSCKSFQKFLKLAEKEKILPIETAIKKLTRLPSKILGLDRRGEIKEGYFADLVIFKDAEIQEVLVNGKRAVKRGKFQNELAGKIL</sequence>